<keyword evidence="2" id="KW-1185">Reference proteome</keyword>
<dbReference type="Proteomes" id="UP000011910">
    <property type="component" value="Unassembled WGS sequence"/>
</dbReference>
<organism evidence="1 2">
    <name type="scientific">Cesiribacter andamanensis AMV16</name>
    <dbReference type="NCBI Taxonomy" id="1279009"/>
    <lineage>
        <taxon>Bacteria</taxon>
        <taxon>Pseudomonadati</taxon>
        <taxon>Bacteroidota</taxon>
        <taxon>Cytophagia</taxon>
        <taxon>Cytophagales</taxon>
        <taxon>Cesiribacteraceae</taxon>
        <taxon>Cesiribacter</taxon>
    </lineage>
</organism>
<reference evidence="1 2" key="1">
    <citation type="journal article" date="2013" name="Genome Announc.">
        <title>Draft Genome Sequence of Cesiribacter andamanensis Strain AMV16T, Isolated from a Soil Sample from a Mud Volcano in the Andaman Islands, India.</title>
        <authorList>
            <person name="Shivaji S."/>
            <person name="Ara S."/>
            <person name="Begum Z."/>
            <person name="Srinivas T.N."/>
            <person name="Singh A."/>
            <person name="Kumar Pinnaka A."/>
        </authorList>
    </citation>
    <scope>NUCLEOTIDE SEQUENCE [LARGE SCALE GENOMIC DNA]</scope>
    <source>
        <strain evidence="1 2">AMV16</strain>
    </source>
</reference>
<evidence type="ECO:0000313" key="1">
    <source>
        <dbReference type="EMBL" id="EMR00769.1"/>
    </source>
</evidence>
<dbReference type="RefSeq" id="WP_009197478.1">
    <property type="nucleotide sequence ID" value="NZ_AODQ01000190.1"/>
</dbReference>
<accession>M7NQK5</accession>
<gene>
    <name evidence="1" type="ORF">ADICEAN_04103</name>
</gene>
<name>M7NQK5_9BACT</name>
<proteinExistence type="predicted"/>
<sequence>MKEHYLRLLGYTSWANRRFMSCLEESSLINSKIYLLFSHVLTAEEIWLCRAKR</sequence>
<evidence type="ECO:0000313" key="2">
    <source>
        <dbReference type="Proteomes" id="UP000011910"/>
    </source>
</evidence>
<dbReference type="EMBL" id="AODQ01000190">
    <property type="protein sequence ID" value="EMR00769.1"/>
    <property type="molecule type" value="Genomic_DNA"/>
</dbReference>
<protein>
    <submittedName>
        <fullName evidence="1">Uncharacterized protein</fullName>
    </submittedName>
</protein>
<dbReference type="OrthoDB" id="9811413at2"/>
<dbReference type="AlphaFoldDB" id="M7NQK5"/>
<comment type="caution">
    <text evidence="1">The sequence shown here is derived from an EMBL/GenBank/DDBJ whole genome shotgun (WGS) entry which is preliminary data.</text>
</comment>